<protein>
    <submittedName>
        <fullName evidence="10">T-box transcription factor TBX5-like</fullName>
    </submittedName>
</protein>
<keyword evidence="3 6" id="KW-0238">DNA-binding</keyword>
<proteinExistence type="predicted"/>
<comment type="caution">
    <text evidence="6">Lacks conserved residue(s) required for the propagation of feature annotation.</text>
</comment>
<dbReference type="SUPFAM" id="SSF49417">
    <property type="entry name" value="p53-like transcription factors"/>
    <property type="match status" value="1"/>
</dbReference>
<gene>
    <name evidence="10" type="primary">LOC111137664</name>
</gene>
<feature type="region of interest" description="Disordered" evidence="7">
    <location>
        <begin position="102"/>
        <end position="143"/>
    </location>
</feature>
<keyword evidence="4" id="KW-0804">Transcription</keyword>
<feature type="compositionally biased region" description="Basic and acidic residues" evidence="7">
    <location>
        <begin position="102"/>
        <end position="111"/>
    </location>
</feature>
<dbReference type="InterPro" id="IPR018186">
    <property type="entry name" value="TF_T-box_CS"/>
</dbReference>
<evidence type="ECO:0000256" key="6">
    <source>
        <dbReference type="PROSITE-ProRule" id="PRU00201"/>
    </source>
</evidence>
<evidence type="ECO:0000256" key="5">
    <source>
        <dbReference type="ARBA" id="ARBA00023242"/>
    </source>
</evidence>
<feature type="domain" description="T-box" evidence="8">
    <location>
        <begin position="167"/>
        <end position="344"/>
    </location>
</feature>
<dbReference type="Proteomes" id="UP000694844">
    <property type="component" value="Chromosome 5"/>
</dbReference>
<dbReference type="Gene3D" id="2.60.40.820">
    <property type="entry name" value="Transcription factor, T-box"/>
    <property type="match status" value="1"/>
</dbReference>
<dbReference type="PROSITE" id="PS50252">
    <property type="entry name" value="TBOX_3"/>
    <property type="match status" value="1"/>
</dbReference>
<dbReference type="PANTHER" id="PTHR11267:SF204">
    <property type="entry name" value="SPADETAIL"/>
    <property type="match status" value="1"/>
</dbReference>
<keyword evidence="5 6" id="KW-0539">Nucleus</keyword>
<dbReference type="PRINTS" id="PR00937">
    <property type="entry name" value="TBOX"/>
</dbReference>
<dbReference type="AlphaFoldDB" id="A0A8B8EZH6"/>
<feature type="compositionally biased region" description="Polar residues" evidence="7">
    <location>
        <begin position="131"/>
        <end position="143"/>
    </location>
</feature>
<dbReference type="GO" id="GO:0005634">
    <property type="term" value="C:nucleus"/>
    <property type="evidence" value="ECO:0007669"/>
    <property type="project" value="UniProtKB-SubCell"/>
</dbReference>
<dbReference type="PANTHER" id="PTHR11267">
    <property type="entry name" value="T-BOX PROTEIN-RELATED"/>
    <property type="match status" value="1"/>
</dbReference>
<comment type="subcellular location">
    <subcellularLocation>
        <location evidence="1 6">Nucleus</location>
    </subcellularLocation>
</comment>
<organism evidence="9 10">
    <name type="scientific">Crassostrea virginica</name>
    <name type="common">Eastern oyster</name>
    <dbReference type="NCBI Taxonomy" id="6565"/>
    <lineage>
        <taxon>Eukaryota</taxon>
        <taxon>Metazoa</taxon>
        <taxon>Spiralia</taxon>
        <taxon>Lophotrochozoa</taxon>
        <taxon>Mollusca</taxon>
        <taxon>Bivalvia</taxon>
        <taxon>Autobranchia</taxon>
        <taxon>Pteriomorphia</taxon>
        <taxon>Ostreida</taxon>
        <taxon>Ostreoidea</taxon>
        <taxon>Ostreidae</taxon>
        <taxon>Crassostrea</taxon>
    </lineage>
</organism>
<dbReference type="CDD" id="cd00182">
    <property type="entry name" value="T-box"/>
    <property type="match status" value="1"/>
</dbReference>
<evidence type="ECO:0000256" key="2">
    <source>
        <dbReference type="ARBA" id="ARBA00023015"/>
    </source>
</evidence>
<evidence type="ECO:0000259" key="8">
    <source>
        <dbReference type="PROSITE" id="PS50252"/>
    </source>
</evidence>
<evidence type="ECO:0000256" key="1">
    <source>
        <dbReference type="ARBA" id="ARBA00004123"/>
    </source>
</evidence>
<evidence type="ECO:0000313" key="9">
    <source>
        <dbReference type="Proteomes" id="UP000694844"/>
    </source>
</evidence>
<sequence>MEEPLDLTTKRVKPEYARSHIQHFSTLPQKKGHYTTPQKKRHYTTPECHTLQTAAEDAADPVGIDMTGARLSPDWGEDHRARYYDINRHSILDFSLGKEASRVCRPPSRESGEEEEEKDAVPSLHRHSPRDNSQAHTSLEGTTRSVLREGPAREGLYCELEGVRVSVLDSHLWMAFNEIQTEMIINRGGRRMFPYLYISVSGLDPDAVYDVLLDILPADKRRFKFFNESWVPVGVAEPQQDNAPYVHPESPSPGSLWMARKISFARVKLTNSLESSPENVYLHSMHKYVIQITLQKRNQMTAEVEKCARFLLQETNFIAVTAYQNSKITHLKILNNPFAKAFRGDKPRYKRHRRRHQEEKDPKSNNAISPGQEGDDVIDDRRMEEPHLIFPWTRPPIFSHNQEDELSNKRHSVSEVKSDDTGLKKMCLPPYLLSAYRYNAGIYASIVAYHARIAELNSSGATGDGTASASPNLNI</sequence>
<dbReference type="GO" id="GO:0000785">
    <property type="term" value="C:chromatin"/>
    <property type="evidence" value="ECO:0007669"/>
    <property type="project" value="TreeGrafter"/>
</dbReference>
<reference evidence="10" key="1">
    <citation type="submission" date="2025-08" db="UniProtKB">
        <authorList>
            <consortium name="RefSeq"/>
        </authorList>
    </citation>
    <scope>IDENTIFICATION</scope>
    <source>
        <tissue evidence="10">Whole sample</tissue>
    </source>
</reference>
<dbReference type="GO" id="GO:0045893">
    <property type="term" value="P:positive regulation of DNA-templated transcription"/>
    <property type="evidence" value="ECO:0007669"/>
    <property type="project" value="InterPro"/>
</dbReference>
<evidence type="ECO:0000313" key="10">
    <source>
        <dbReference type="RefSeq" id="XP_022344938.1"/>
    </source>
</evidence>
<dbReference type="GO" id="GO:0001708">
    <property type="term" value="P:cell fate specification"/>
    <property type="evidence" value="ECO:0007669"/>
    <property type="project" value="TreeGrafter"/>
</dbReference>
<dbReference type="InterPro" id="IPR008967">
    <property type="entry name" value="p53-like_TF_DNA-bd_sf"/>
</dbReference>
<dbReference type="InterPro" id="IPR046360">
    <property type="entry name" value="T-box_DNA-bd"/>
</dbReference>
<dbReference type="PROSITE" id="PS01264">
    <property type="entry name" value="TBOX_2"/>
    <property type="match status" value="1"/>
</dbReference>
<dbReference type="InterPro" id="IPR001699">
    <property type="entry name" value="TF_T-box"/>
</dbReference>
<dbReference type="GeneID" id="111137664"/>
<dbReference type="SMART" id="SM00425">
    <property type="entry name" value="TBOX"/>
    <property type="match status" value="1"/>
</dbReference>
<dbReference type="RefSeq" id="XP_022344938.1">
    <property type="nucleotide sequence ID" value="XM_022489230.1"/>
</dbReference>
<feature type="region of interest" description="Disordered" evidence="7">
    <location>
        <begin position="393"/>
        <end position="419"/>
    </location>
</feature>
<evidence type="ECO:0000256" key="7">
    <source>
        <dbReference type="SAM" id="MobiDB-lite"/>
    </source>
</evidence>
<dbReference type="InterPro" id="IPR036960">
    <property type="entry name" value="T-box_sf"/>
</dbReference>
<evidence type="ECO:0000256" key="4">
    <source>
        <dbReference type="ARBA" id="ARBA00023163"/>
    </source>
</evidence>
<dbReference type="GO" id="GO:0000978">
    <property type="term" value="F:RNA polymerase II cis-regulatory region sequence-specific DNA binding"/>
    <property type="evidence" value="ECO:0007669"/>
    <property type="project" value="InterPro"/>
</dbReference>
<feature type="region of interest" description="Disordered" evidence="7">
    <location>
        <begin position="344"/>
        <end position="378"/>
    </location>
</feature>
<keyword evidence="9" id="KW-1185">Reference proteome</keyword>
<evidence type="ECO:0000256" key="3">
    <source>
        <dbReference type="ARBA" id="ARBA00023125"/>
    </source>
</evidence>
<dbReference type="OrthoDB" id="7442607at2759"/>
<keyword evidence="2" id="KW-0805">Transcription regulation</keyword>
<feature type="compositionally biased region" description="Basic and acidic residues" evidence="7">
    <location>
        <begin position="401"/>
        <end position="419"/>
    </location>
</feature>
<dbReference type="GO" id="GO:0000981">
    <property type="term" value="F:DNA-binding transcription factor activity, RNA polymerase II-specific"/>
    <property type="evidence" value="ECO:0007669"/>
    <property type="project" value="TreeGrafter"/>
</dbReference>
<name>A0A8B8EZH6_CRAVI</name>
<accession>A0A8B8EZH6</accession>
<dbReference type="Pfam" id="PF00907">
    <property type="entry name" value="T-box"/>
    <property type="match status" value="1"/>
</dbReference>
<dbReference type="KEGG" id="cvn:111137664"/>